<dbReference type="RefSeq" id="WP_149054410.1">
    <property type="nucleotide sequence ID" value="NZ_CP043420.1"/>
</dbReference>
<accession>A0A5C1A186</accession>
<sequence length="172" mass="19470">MDAISQYCIIRIKLLTKEAIHAMTFLRFSPKRVALVLGLLVLPAALPVSADTRDQDTPLAAQPFHRQLDNLTEQKNILERYRLDQLTHGHIEVTLWYTGDYQLDPEEVKAFTNGTCFGMLRQAFESGLRPYRDNTSILCHARQQDGDAVSAHALGTSRYSADSSDEFIFEPE</sequence>
<gene>
    <name evidence="1" type="ORF">FY550_05730</name>
</gene>
<dbReference type="Proteomes" id="UP000322553">
    <property type="component" value="Chromosome"/>
</dbReference>
<keyword evidence="2" id="KW-1185">Reference proteome</keyword>
<reference evidence="1 2" key="1">
    <citation type="submission" date="2019-08" db="EMBL/GenBank/DDBJ databases">
        <title>Complete genome sequence of Kushneria sp. YCWA18, a halophilic phosphate-solubilizing bacterium isolated from Daqiao saltern in China.</title>
        <authorList>
            <person name="Du G.-X."/>
            <person name="Qu L.-Y."/>
        </authorList>
    </citation>
    <scope>NUCLEOTIDE SEQUENCE [LARGE SCALE GENOMIC DNA]</scope>
    <source>
        <strain evidence="1 2">YCWA18</strain>
    </source>
</reference>
<protein>
    <submittedName>
        <fullName evidence="1">Uncharacterized protein</fullName>
    </submittedName>
</protein>
<name>A0A5C1A186_9GAMM</name>
<evidence type="ECO:0000313" key="1">
    <source>
        <dbReference type="EMBL" id="QEL10675.1"/>
    </source>
</evidence>
<dbReference type="AlphaFoldDB" id="A0A5C1A186"/>
<proteinExistence type="predicted"/>
<organism evidence="1 2">
    <name type="scientific">Kushneria phosphatilytica</name>
    <dbReference type="NCBI Taxonomy" id="657387"/>
    <lineage>
        <taxon>Bacteria</taxon>
        <taxon>Pseudomonadati</taxon>
        <taxon>Pseudomonadota</taxon>
        <taxon>Gammaproteobacteria</taxon>
        <taxon>Oceanospirillales</taxon>
        <taxon>Halomonadaceae</taxon>
        <taxon>Kushneria</taxon>
    </lineage>
</organism>
<dbReference type="EMBL" id="CP043420">
    <property type="protein sequence ID" value="QEL10675.1"/>
    <property type="molecule type" value="Genomic_DNA"/>
</dbReference>
<dbReference type="KEGG" id="kuy:FY550_05730"/>
<evidence type="ECO:0000313" key="2">
    <source>
        <dbReference type="Proteomes" id="UP000322553"/>
    </source>
</evidence>